<organism evidence="2 3">
    <name type="scientific">Streptomyces beijiangensis</name>
    <dbReference type="NCBI Taxonomy" id="163361"/>
    <lineage>
        <taxon>Bacteria</taxon>
        <taxon>Bacillati</taxon>
        <taxon>Actinomycetota</taxon>
        <taxon>Actinomycetes</taxon>
        <taxon>Kitasatosporales</taxon>
        <taxon>Streptomycetaceae</taxon>
        <taxon>Streptomyces</taxon>
    </lineage>
</organism>
<dbReference type="RefSeq" id="WP_206966598.1">
    <property type="nucleotide sequence ID" value="NZ_BAAAJJ010000002.1"/>
</dbReference>
<name>A0A939FAU9_9ACTN</name>
<evidence type="ECO:0000313" key="3">
    <source>
        <dbReference type="Proteomes" id="UP000664167"/>
    </source>
</evidence>
<dbReference type="AlphaFoldDB" id="A0A939FAU9"/>
<comment type="caution">
    <text evidence="2">The sequence shown here is derived from an EMBL/GenBank/DDBJ whole genome shotgun (WGS) entry which is preliminary data.</text>
</comment>
<dbReference type="Proteomes" id="UP000664167">
    <property type="component" value="Unassembled WGS sequence"/>
</dbReference>
<dbReference type="EMBL" id="JAFLRJ010000305">
    <property type="protein sequence ID" value="MBO0515620.1"/>
    <property type="molecule type" value="Genomic_DNA"/>
</dbReference>
<keyword evidence="1" id="KW-0732">Signal</keyword>
<accession>A0A939FAU9</accession>
<proteinExistence type="predicted"/>
<feature type="signal peptide" evidence="1">
    <location>
        <begin position="1"/>
        <end position="25"/>
    </location>
</feature>
<keyword evidence="3" id="KW-1185">Reference proteome</keyword>
<evidence type="ECO:0000256" key="1">
    <source>
        <dbReference type="SAM" id="SignalP"/>
    </source>
</evidence>
<reference evidence="2" key="1">
    <citation type="submission" date="2021-03" db="EMBL/GenBank/DDBJ databases">
        <title>Streptomyces poriferae sp. nov., a novel marine sponge-derived Actinobacteria species with anti-MRSA activity.</title>
        <authorList>
            <person name="Sandoval-Powers M."/>
            <person name="Kralova S."/>
            <person name="Nguyen G.-S."/>
            <person name="Fawwal D."/>
            <person name="Degnes K."/>
            <person name="Klinkenberg G."/>
            <person name="Sletta H."/>
            <person name="Wentzel A."/>
            <person name="Liles M.R."/>
        </authorList>
    </citation>
    <scope>NUCLEOTIDE SEQUENCE</scope>
    <source>
        <strain evidence="2">DSM 41794</strain>
    </source>
</reference>
<sequence>MVHTRTAGRIAMTAALLTAVAVVPAAASTASSTRPPAPSVSGSPEVAYNRVADFYGSYIDAGYGEGGVAGGKLSTALRNFYLTPQLRKQLAAWESRNHADGVLRAQNVPSAWRVTPGNSGMGHTWSSVRLTWGSVKHPTYTYLDVQSDLSTKKISGIREARR</sequence>
<dbReference type="Gene3D" id="3.10.450.50">
    <property type="match status" value="1"/>
</dbReference>
<feature type="chain" id="PRO_5038931106" evidence="1">
    <location>
        <begin position="26"/>
        <end position="162"/>
    </location>
</feature>
<evidence type="ECO:0000313" key="2">
    <source>
        <dbReference type="EMBL" id="MBO0515620.1"/>
    </source>
</evidence>
<gene>
    <name evidence="2" type="ORF">J0695_28100</name>
</gene>
<protein>
    <submittedName>
        <fullName evidence="2">Uncharacterized protein</fullName>
    </submittedName>
</protein>